<comment type="caution">
    <text evidence="2">The sequence shown here is derived from an EMBL/GenBank/DDBJ whole genome shotgun (WGS) entry which is preliminary data.</text>
</comment>
<organism evidence="2 4">
    <name type="scientific">Superficieibacter electus</name>
    <dbReference type="NCBI Taxonomy" id="2022662"/>
    <lineage>
        <taxon>Bacteria</taxon>
        <taxon>Pseudomonadati</taxon>
        <taxon>Pseudomonadota</taxon>
        <taxon>Gammaproteobacteria</taxon>
        <taxon>Enterobacterales</taxon>
        <taxon>Enterobacteriaceae</taxon>
        <taxon>Superficieibacter</taxon>
    </lineage>
</organism>
<dbReference type="Proteomes" id="UP000237073">
    <property type="component" value="Unassembled WGS sequence"/>
</dbReference>
<dbReference type="AlphaFoldDB" id="A0A2P5GKY6"/>
<evidence type="ECO:0000313" key="2">
    <source>
        <dbReference type="EMBL" id="POP45485.1"/>
    </source>
</evidence>
<dbReference type="Proteomes" id="UP000247005">
    <property type="component" value="Unassembled WGS sequence"/>
</dbReference>
<dbReference type="EMBL" id="PQGE01000011">
    <property type="protein sequence ID" value="POP44156.1"/>
    <property type="molecule type" value="Genomic_DNA"/>
</dbReference>
<evidence type="ECO:0000313" key="1">
    <source>
        <dbReference type="EMBL" id="POP44156.1"/>
    </source>
</evidence>
<name>A0A2P5GKY6_9ENTR</name>
<gene>
    <name evidence="2" type="ORF">CHU32_20005</name>
    <name evidence="1" type="ORF">CHU33_14315</name>
</gene>
<evidence type="ECO:0000313" key="4">
    <source>
        <dbReference type="Proteomes" id="UP000247005"/>
    </source>
</evidence>
<reference evidence="3 4" key="1">
    <citation type="submission" date="2018-01" db="EMBL/GenBank/DDBJ databases">
        <title>Superficieibacter electus gen. nov., sp. nov., an extended-spectrum beta-lactamase possessing member of the Enterobacteriaceae family, isolated from intensive care unit surfaces.</title>
        <authorList>
            <person name="Potter R.F."/>
            <person name="D'Souza A.W."/>
        </authorList>
    </citation>
    <scope>NUCLEOTIDE SEQUENCE [LARGE SCALE GENOMIC DNA]</scope>
    <source>
        <strain evidence="2 4">BP-1</strain>
        <strain evidence="1 3">BP-2</strain>
    </source>
</reference>
<evidence type="ECO:0000313" key="3">
    <source>
        <dbReference type="Proteomes" id="UP000237073"/>
    </source>
</evidence>
<keyword evidence="3" id="KW-1185">Reference proteome</keyword>
<sequence>MNNGKKSSTAKTVNTEKCVEEFQVTDHFKKMMAKALKAQMIILKKRAKMLKIENWGSNENKNFWKYLV</sequence>
<dbReference type="RefSeq" id="WP_103676753.1">
    <property type="nucleotide sequence ID" value="NZ_PQGD01000017.1"/>
</dbReference>
<protein>
    <submittedName>
        <fullName evidence="2">Uncharacterized protein</fullName>
    </submittedName>
</protein>
<dbReference type="EMBL" id="PQGD01000017">
    <property type="protein sequence ID" value="POP45485.1"/>
    <property type="molecule type" value="Genomic_DNA"/>
</dbReference>
<accession>A0A2P5GKY6</accession>
<proteinExistence type="predicted"/>